<feature type="domain" description="Response regulatory" evidence="10">
    <location>
        <begin position="607"/>
        <end position="722"/>
    </location>
</feature>
<evidence type="ECO:0000259" key="12">
    <source>
        <dbReference type="PROSITE" id="PS50921"/>
    </source>
</evidence>
<dbReference type="CDD" id="cd00130">
    <property type="entry name" value="PAS"/>
    <property type="match status" value="1"/>
</dbReference>
<dbReference type="PROSITE" id="PS50109">
    <property type="entry name" value="HIS_KIN"/>
    <property type="match status" value="1"/>
</dbReference>
<evidence type="ECO:0000256" key="4">
    <source>
        <dbReference type="ARBA" id="ARBA00022553"/>
    </source>
</evidence>
<dbReference type="InterPro" id="IPR003661">
    <property type="entry name" value="HisK_dim/P_dom"/>
</dbReference>
<evidence type="ECO:0000256" key="2">
    <source>
        <dbReference type="ARBA" id="ARBA00004236"/>
    </source>
</evidence>
<dbReference type="SUPFAM" id="SSF52172">
    <property type="entry name" value="CheY-like"/>
    <property type="match status" value="2"/>
</dbReference>
<keyword evidence="5" id="KW-0808">Transferase</keyword>
<dbReference type="InterPro" id="IPR036890">
    <property type="entry name" value="HATPase_C_sf"/>
</dbReference>
<dbReference type="CDD" id="cd00082">
    <property type="entry name" value="HisKA"/>
    <property type="match status" value="1"/>
</dbReference>
<dbReference type="EMBL" id="BAAANB010000020">
    <property type="protein sequence ID" value="GAA2029446.1"/>
    <property type="molecule type" value="Genomic_DNA"/>
</dbReference>
<dbReference type="Gene3D" id="3.30.450.20">
    <property type="entry name" value="PAS domain"/>
    <property type="match status" value="2"/>
</dbReference>
<dbReference type="Gene3D" id="1.10.10.10">
    <property type="entry name" value="Winged helix-like DNA-binding domain superfamily/Winged helix DNA-binding domain"/>
    <property type="match status" value="1"/>
</dbReference>
<keyword evidence="14" id="KW-1185">Reference proteome</keyword>
<feature type="modified residue" description="4-aspartylphosphate" evidence="7">
    <location>
        <position position="655"/>
    </location>
</feature>
<dbReference type="EC" id="2.7.13.3" evidence="3"/>
<comment type="subcellular location">
    <subcellularLocation>
        <location evidence="2">Cell membrane</location>
    </subcellularLocation>
</comment>
<dbReference type="RefSeq" id="WP_343990567.1">
    <property type="nucleotide sequence ID" value="NZ_BAAANB010000020.1"/>
</dbReference>
<evidence type="ECO:0000256" key="3">
    <source>
        <dbReference type="ARBA" id="ARBA00012438"/>
    </source>
</evidence>
<dbReference type="PANTHER" id="PTHR43547">
    <property type="entry name" value="TWO-COMPONENT HISTIDINE KINASE"/>
    <property type="match status" value="1"/>
</dbReference>
<dbReference type="InterPro" id="IPR001789">
    <property type="entry name" value="Sig_transdc_resp-reg_receiver"/>
</dbReference>
<dbReference type="CDD" id="cd17574">
    <property type="entry name" value="REC_OmpR"/>
    <property type="match status" value="1"/>
</dbReference>
<accession>A0ABN2U626</accession>
<dbReference type="Gene3D" id="3.30.565.10">
    <property type="entry name" value="Histidine kinase-like ATPase, C-terminal domain"/>
    <property type="match status" value="1"/>
</dbReference>
<evidence type="ECO:0000256" key="7">
    <source>
        <dbReference type="PROSITE-ProRule" id="PRU00169"/>
    </source>
</evidence>
<dbReference type="SMART" id="SM01012">
    <property type="entry name" value="ANTAR"/>
    <property type="match status" value="1"/>
</dbReference>
<organism evidence="13 14">
    <name type="scientific">Terrabacter terrae</name>
    <dbReference type="NCBI Taxonomy" id="318434"/>
    <lineage>
        <taxon>Bacteria</taxon>
        <taxon>Bacillati</taxon>
        <taxon>Actinomycetota</taxon>
        <taxon>Actinomycetes</taxon>
        <taxon>Micrococcales</taxon>
        <taxon>Intrasporangiaceae</taxon>
        <taxon>Terrabacter</taxon>
    </lineage>
</organism>
<dbReference type="PROSITE" id="PS50921">
    <property type="entry name" value="ANTAR"/>
    <property type="match status" value="1"/>
</dbReference>
<dbReference type="SMART" id="SM00091">
    <property type="entry name" value="PAS"/>
    <property type="match status" value="1"/>
</dbReference>
<evidence type="ECO:0000256" key="6">
    <source>
        <dbReference type="ARBA" id="ARBA00023012"/>
    </source>
</evidence>
<feature type="domain" description="Histidine kinase" evidence="9">
    <location>
        <begin position="316"/>
        <end position="532"/>
    </location>
</feature>
<dbReference type="SMART" id="SM00448">
    <property type="entry name" value="REC"/>
    <property type="match status" value="1"/>
</dbReference>
<dbReference type="InterPro" id="IPR000014">
    <property type="entry name" value="PAS"/>
</dbReference>
<keyword evidence="4 7" id="KW-0597">Phosphoprotein</keyword>
<evidence type="ECO:0000259" key="9">
    <source>
        <dbReference type="PROSITE" id="PS50109"/>
    </source>
</evidence>
<dbReference type="SUPFAM" id="SSF47384">
    <property type="entry name" value="Homodimeric domain of signal transducing histidine kinase"/>
    <property type="match status" value="1"/>
</dbReference>
<dbReference type="SMART" id="SM00387">
    <property type="entry name" value="HATPase_c"/>
    <property type="match status" value="1"/>
</dbReference>
<name>A0ABN2U626_9MICO</name>
<dbReference type="Pfam" id="PF00512">
    <property type="entry name" value="HisKA"/>
    <property type="match status" value="1"/>
</dbReference>
<dbReference type="PRINTS" id="PR00344">
    <property type="entry name" value="BCTRLSENSOR"/>
</dbReference>
<reference evidence="13 14" key="1">
    <citation type="journal article" date="2019" name="Int. J. Syst. Evol. Microbiol.">
        <title>The Global Catalogue of Microorganisms (GCM) 10K type strain sequencing project: providing services to taxonomists for standard genome sequencing and annotation.</title>
        <authorList>
            <consortium name="The Broad Institute Genomics Platform"/>
            <consortium name="The Broad Institute Genome Sequencing Center for Infectious Disease"/>
            <person name="Wu L."/>
            <person name="Ma J."/>
        </authorList>
    </citation>
    <scope>NUCLEOTIDE SEQUENCE [LARGE SCALE GENOMIC DNA]</scope>
    <source>
        <strain evidence="13 14">JCM 14283</strain>
    </source>
</reference>
<evidence type="ECO:0000259" key="10">
    <source>
        <dbReference type="PROSITE" id="PS50110"/>
    </source>
</evidence>
<evidence type="ECO:0000256" key="5">
    <source>
        <dbReference type="ARBA" id="ARBA00022777"/>
    </source>
</evidence>
<feature type="compositionally biased region" description="Low complexity" evidence="8">
    <location>
        <begin position="587"/>
        <end position="599"/>
    </location>
</feature>
<dbReference type="Pfam" id="PF02518">
    <property type="entry name" value="HATPase_c"/>
    <property type="match status" value="1"/>
</dbReference>
<dbReference type="SMART" id="SM00388">
    <property type="entry name" value="HisKA"/>
    <property type="match status" value="1"/>
</dbReference>
<dbReference type="InterPro" id="IPR036388">
    <property type="entry name" value="WH-like_DNA-bd_sf"/>
</dbReference>
<dbReference type="InterPro" id="IPR005467">
    <property type="entry name" value="His_kinase_dom"/>
</dbReference>
<dbReference type="CDD" id="cd16922">
    <property type="entry name" value="HATPase_EvgS-ArcB-TorS-like"/>
    <property type="match status" value="1"/>
</dbReference>
<comment type="caution">
    <text evidence="13">The sequence shown here is derived from an EMBL/GenBank/DDBJ whole genome shotgun (WGS) entry which is preliminary data.</text>
</comment>
<evidence type="ECO:0000256" key="1">
    <source>
        <dbReference type="ARBA" id="ARBA00000085"/>
    </source>
</evidence>
<dbReference type="InterPro" id="IPR035965">
    <property type="entry name" value="PAS-like_dom_sf"/>
</dbReference>
<dbReference type="Proteomes" id="UP001501285">
    <property type="component" value="Unassembled WGS sequence"/>
</dbReference>
<dbReference type="InterPro" id="IPR004358">
    <property type="entry name" value="Sig_transdc_His_kin-like_C"/>
</dbReference>
<dbReference type="Pfam" id="PF03861">
    <property type="entry name" value="ANTAR"/>
    <property type="match status" value="1"/>
</dbReference>
<feature type="region of interest" description="Disordered" evidence="8">
    <location>
        <begin position="573"/>
        <end position="605"/>
    </location>
</feature>
<dbReference type="SUPFAM" id="SSF55874">
    <property type="entry name" value="ATPase domain of HSP90 chaperone/DNA topoisomerase II/histidine kinase"/>
    <property type="match status" value="1"/>
</dbReference>
<evidence type="ECO:0000313" key="13">
    <source>
        <dbReference type="EMBL" id="GAA2029446.1"/>
    </source>
</evidence>
<evidence type="ECO:0000313" key="14">
    <source>
        <dbReference type="Proteomes" id="UP001501285"/>
    </source>
</evidence>
<sequence>MTPHQPEGGIHGVAEAGRRSPGVTSRQGEMRQLFVETDWSATPLGPVETWPNNLRVLVDVCLSSRFPMLICWGPDLLMLYNDGYRDILGPNKHPGAWTLPVRAVWPEVWDIIGPMFDGVTKGGPATWVEDALLVVNRAGFLEEAYFTWSYGAIHDDDGRVVGVLNVATETTAKVVAERRANVSAELVETLADARSAEDVRRRALAVLGAYTHDHVTAEIRWTGPGEAAAQRETRLGTDEVVHVIPIVEPGLVEPTAQLLLTDNARRPWDTQLQVYAELCASHVAMALSGIRHLQEERRRNEVLAELDAAKSDFFANVSHELRTPLTLIAGPVNDALAAEGLDLEQRQRFELILRNTERLTGLVDRILDLTRIEAGAVEPHWVEADIEELTSGVAANFRPAIERAGLEFEVVCDELDHTYVDVDMFERVVLNLLSNALKFTPRGRISLRLQSDLDGYEVSVTDTGIGIAEKDLDLVFDRFRQLDRGDDRRSREGAGIGLSLVRQLVELLGGTVRVRSTLGEGSTFTVSLPWGRPAVREALRPSIRPRSAESFILEASTWVVRDDVVARVESTAEASLGGASSVPETTAPASQSPGPSQPSEPDEERPTLLVVEDNHDMREYIARHVVGDYDVVSARDGIEALDQLRLHKPSLVLADVMMPRMDGLTLVREIRSDPALRDLPVVLLSARAGVEASTTGLLEGADDYVVKPFDPQELRARLEANLVRSRSRSRDAAWLRAIVGALSEPFVITDPDGRVVDMNPAFTRTFGWSLADGPLVPPYPWSLPAGGAGGELRQHEERITQLQAGHPVLDDRYCILRKGGGEAWVHMRAASVPASAEHEGFIIVVVRDETREHESRMRRELAARISVDLARADDLDQALATAVTGFTVLFDGTVTLSVSPTKGRPVVLSPRGRVSAAELEPGVRRGLESTPFRHDALVGEKRDGLLLLPTAQESDCRAWVQFDEPRLVSSDELVVGDLLAQSLGQAVDRVVVLQARAEKEQQLEQAIESHRLIGHAVGVLIERHRITAKQGFEMLRQASLSRNIKLREIATRVVETGQDPDTA</sequence>
<dbReference type="InterPro" id="IPR011006">
    <property type="entry name" value="CheY-like_superfamily"/>
</dbReference>
<feature type="region of interest" description="Disordered" evidence="8">
    <location>
        <begin position="1"/>
        <end position="27"/>
    </location>
</feature>
<gene>
    <name evidence="13" type="ORF">GCM10009740_18810</name>
</gene>
<dbReference type="PROSITE" id="PS50110">
    <property type="entry name" value="RESPONSE_REGULATORY"/>
    <property type="match status" value="1"/>
</dbReference>
<comment type="catalytic activity">
    <reaction evidence="1">
        <text>ATP + protein L-histidine = ADP + protein N-phospho-L-histidine.</text>
        <dbReference type="EC" id="2.7.13.3"/>
    </reaction>
</comment>
<dbReference type="PROSITE" id="PS50112">
    <property type="entry name" value="PAS"/>
    <property type="match status" value="1"/>
</dbReference>
<evidence type="ECO:0000259" key="11">
    <source>
        <dbReference type="PROSITE" id="PS50112"/>
    </source>
</evidence>
<protein>
    <recommendedName>
        <fullName evidence="3">histidine kinase</fullName>
        <ecNumber evidence="3">2.7.13.3</ecNumber>
    </recommendedName>
</protein>
<dbReference type="Pfam" id="PF00072">
    <property type="entry name" value="Response_reg"/>
    <property type="match status" value="1"/>
</dbReference>
<keyword evidence="5" id="KW-0418">Kinase</keyword>
<dbReference type="Gene3D" id="3.40.50.2300">
    <property type="match status" value="1"/>
</dbReference>
<dbReference type="PANTHER" id="PTHR43547:SF2">
    <property type="entry name" value="HYBRID SIGNAL TRANSDUCTION HISTIDINE KINASE C"/>
    <property type="match status" value="1"/>
</dbReference>
<dbReference type="Gene3D" id="1.10.287.130">
    <property type="match status" value="1"/>
</dbReference>
<dbReference type="InterPro" id="IPR003594">
    <property type="entry name" value="HATPase_dom"/>
</dbReference>
<feature type="domain" description="PAS" evidence="11">
    <location>
        <begin position="731"/>
        <end position="772"/>
    </location>
</feature>
<dbReference type="InterPro" id="IPR036097">
    <property type="entry name" value="HisK_dim/P_sf"/>
</dbReference>
<evidence type="ECO:0000256" key="8">
    <source>
        <dbReference type="SAM" id="MobiDB-lite"/>
    </source>
</evidence>
<dbReference type="InterPro" id="IPR005561">
    <property type="entry name" value="ANTAR"/>
</dbReference>
<proteinExistence type="predicted"/>
<dbReference type="Pfam" id="PF13426">
    <property type="entry name" value="PAS_9"/>
    <property type="match status" value="1"/>
</dbReference>
<dbReference type="NCBIfam" id="TIGR00229">
    <property type="entry name" value="sensory_box"/>
    <property type="match status" value="1"/>
</dbReference>
<dbReference type="SUPFAM" id="SSF55785">
    <property type="entry name" value="PYP-like sensor domain (PAS domain)"/>
    <property type="match status" value="1"/>
</dbReference>
<keyword evidence="6" id="KW-0902">Two-component regulatory system</keyword>
<feature type="domain" description="ANTAR" evidence="12">
    <location>
        <begin position="993"/>
        <end position="1054"/>
    </location>
</feature>